<feature type="domain" description="Peptidase S8/S53" evidence="7">
    <location>
        <begin position="166"/>
        <end position="468"/>
    </location>
</feature>
<dbReference type="Proteomes" id="UP001597100">
    <property type="component" value="Unassembled WGS sequence"/>
</dbReference>
<evidence type="ECO:0000256" key="2">
    <source>
        <dbReference type="ARBA" id="ARBA00022670"/>
    </source>
</evidence>
<evidence type="ECO:0000259" key="7">
    <source>
        <dbReference type="Pfam" id="PF00082"/>
    </source>
</evidence>
<name>A0ABW3IFN5_9FLAO</name>
<dbReference type="PROSITE" id="PS51257">
    <property type="entry name" value="PROKAR_LIPOPROTEIN"/>
    <property type="match status" value="1"/>
</dbReference>
<accession>A0ABW3IFN5</accession>
<dbReference type="InterPro" id="IPR022398">
    <property type="entry name" value="Peptidase_S8_His-AS"/>
</dbReference>
<evidence type="ECO:0000256" key="5">
    <source>
        <dbReference type="PROSITE-ProRule" id="PRU01240"/>
    </source>
</evidence>
<dbReference type="PROSITE" id="PS00138">
    <property type="entry name" value="SUBTILASE_SER"/>
    <property type="match status" value="1"/>
</dbReference>
<protein>
    <submittedName>
        <fullName evidence="8">S8 family serine peptidase</fullName>
    </submittedName>
</protein>
<sequence length="478" mass="50989">MTKKVGFFKMSFSALVIGLILISCQSEDIQEEVKPVAAELEEPPFKNYMVITESDQMSKSTESFLEVSGDVVKSIPQIGVAVVSSNDLHFVKNTLKNKEIVSVVPDYEIKWIPSAEYFESEYEEVGAAENAVGEYAFGEPVYYMQRLWGMEAIEAPQAWAKGYTGMGATVFVLDSGIDAEHPDLAGNLNTELSESFYPDEDWNIQPGFYFNHGTHVAGTIAATNNLRLIGVAPHAELVAVKVLSEVTGSGSFSTINEGIVYAADNGADVINMSLGATLNKNGWLVDADGNKFHIPAKYIAEIVLAQQRAINYAYSKGATIIASAGNDGVNYDGNEAYVKLPGGLNNVITISATAPEGYLSYPDVSFDVPASYTNHGRSLVDLAAPGGDFDLVYSDGSVYPYDMVWSTISNGWGYSAGTSMAAPHASGVAALIIAGNGGQMAPHEVLKQLINSADQPDGDGQSVFLGNGSINANFAVGQ</sequence>
<evidence type="ECO:0000313" key="8">
    <source>
        <dbReference type="EMBL" id="MFD0976513.1"/>
    </source>
</evidence>
<keyword evidence="2 5" id="KW-0645">Protease</keyword>
<dbReference type="SUPFAM" id="SSF52743">
    <property type="entry name" value="Subtilisin-like"/>
    <property type="match status" value="1"/>
</dbReference>
<gene>
    <name evidence="8" type="ORF">ACFQ1G_06900</name>
</gene>
<reference evidence="9" key="1">
    <citation type="journal article" date="2019" name="Int. J. Syst. Evol. Microbiol.">
        <title>The Global Catalogue of Microorganisms (GCM) 10K type strain sequencing project: providing services to taxonomists for standard genome sequencing and annotation.</title>
        <authorList>
            <consortium name="The Broad Institute Genomics Platform"/>
            <consortium name="The Broad Institute Genome Sequencing Center for Infectious Disease"/>
            <person name="Wu L."/>
            <person name="Ma J."/>
        </authorList>
    </citation>
    <scope>NUCLEOTIDE SEQUENCE [LARGE SCALE GENOMIC DNA]</scope>
    <source>
        <strain evidence="9">CCUG 60898</strain>
    </source>
</reference>
<comment type="caution">
    <text evidence="8">The sequence shown here is derived from an EMBL/GenBank/DDBJ whole genome shotgun (WGS) entry which is preliminary data.</text>
</comment>
<dbReference type="Pfam" id="PF00082">
    <property type="entry name" value="Peptidase_S8"/>
    <property type="match status" value="1"/>
</dbReference>
<dbReference type="InterPro" id="IPR015500">
    <property type="entry name" value="Peptidase_S8_subtilisin-rel"/>
</dbReference>
<evidence type="ECO:0000256" key="4">
    <source>
        <dbReference type="ARBA" id="ARBA00022825"/>
    </source>
</evidence>
<dbReference type="PROSITE" id="PS00136">
    <property type="entry name" value="SUBTILASE_ASP"/>
    <property type="match status" value="1"/>
</dbReference>
<keyword evidence="3 5" id="KW-0378">Hydrolase</keyword>
<organism evidence="8 9">
    <name type="scientific">Salinimicrobium gaetbulicola</name>
    <dbReference type="NCBI Taxonomy" id="999702"/>
    <lineage>
        <taxon>Bacteria</taxon>
        <taxon>Pseudomonadati</taxon>
        <taxon>Bacteroidota</taxon>
        <taxon>Flavobacteriia</taxon>
        <taxon>Flavobacteriales</taxon>
        <taxon>Flavobacteriaceae</taxon>
        <taxon>Salinimicrobium</taxon>
    </lineage>
</organism>
<dbReference type="PRINTS" id="PR00723">
    <property type="entry name" value="SUBTILISIN"/>
</dbReference>
<evidence type="ECO:0000256" key="1">
    <source>
        <dbReference type="ARBA" id="ARBA00011073"/>
    </source>
</evidence>
<dbReference type="InterPro" id="IPR050131">
    <property type="entry name" value="Peptidase_S8_subtilisin-like"/>
</dbReference>
<keyword evidence="9" id="KW-1185">Reference proteome</keyword>
<dbReference type="Gene3D" id="3.40.50.200">
    <property type="entry name" value="Peptidase S8/S53 domain"/>
    <property type="match status" value="1"/>
</dbReference>
<feature type="active site" description="Charge relay system" evidence="5">
    <location>
        <position position="212"/>
    </location>
</feature>
<dbReference type="PROSITE" id="PS51892">
    <property type="entry name" value="SUBTILASE"/>
    <property type="match status" value="1"/>
</dbReference>
<dbReference type="InterPro" id="IPR000209">
    <property type="entry name" value="Peptidase_S8/S53_dom"/>
</dbReference>
<evidence type="ECO:0000313" key="9">
    <source>
        <dbReference type="Proteomes" id="UP001597100"/>
    </source>
</evidence>
<dbReference type="InterPro" id="IPR023828">
    <property type="entry name" value="Peptidase_S8_Ser-AS"/>
</dbReference>
<dbReference type="PANTHER" id="PTHR43806">
    <property type="entry name" value="PEPTIDASE S8"/>
    <property type="match status" value="1"/>
</dbReference>
<dbReference type="InterPro" id="IPR036852">
    <property type="entry name" value="Peptidase_S8/S53_dom_sf"/>
</dbReference>
<comment type="similarity">
    <text evidence="1 5 6">Belongs to the peptidase S8 family.</text>
</comment>
<feature type="active site" description="Charge relay system" evidence="5">
    <location>
        <position position="174"/>
    </location>
</feature>
<evidence type="ECO:0000256" key="6">
    <source>
        <dbReference type="RuleBase" id="RU003355"/>
    </source>
</evidence>
<dbReference type="RefSeq" id="WP_380737906.1">
    <property type="nucleotide sequence ID" value="NZ_JBHTJP010000032.1"/>
</dbReference>
<dbReference type="PROSITE" id="PS00137">
    <property type="entry name" value="SUBTILASE_HIS"/>
    <property type="match status" value="1"/>
</dbReference>
<dbReference type="InterPro" id="IPR023827">
    <property type="entry name" value="Peptidase_S8_Asp-AS"/>
</dbReference>
<dbReference type="EMBL" id="JBHTJP010000032">
    <property type="protein sequence ID" value="MFD0976513.1"/>
    <property type="molecule type" value="Genomic_DNA"/>
</dbReference>
<proteinExistence type="inferred from homology"/>
<keyword evidence="4 5" id="KW-0720">Serine protease</keyword>
<evidence type="ECO:0000256" key="3">
    <source>
        <dbReference type="ARBA" id="ARBA00022801"/>
    </source>
</evidence>
<dbReference type="PANTHER" id="PTHR43806:SF11">
    <property type="entry name" value="CEREVISIN-RELATED"/>
    <property type="match status" value="1"/>
</dbReference>
<feature type="active site" description="Charge relay system" evidence="5">
    <location>
        <position position="419"/>
    </location>
</feature>